<accession>A0ABD5P6G9</accession>
<evidence type="ECO:0000256" key="4">
    <source>
        <dbReference type="ARBA" id="ARBA00022692"/>
    </source>
</evidence>
<dbReference type="Proteomes" id="UP001595921">
    <property type="component" value="Unassembled WGS sequence"/>
</dbReference>
<keyword evidence="10" id="KW-1185">Reference proteome</keyword>
<dbReference type="PANTHER" id="PTHR43163">
    <property type="entry name" value="DIPEPTIDE TRANSPORT SYSTEM PERMEASE PROTEIN DPPB-RELATED"/>
    <property type="match status" value="1"/>
</dbReference>
<dbReference type="Pfam" id="PF00528">
    <property type="entry name" value="BPD_transp_1"/>
    <property type="match status" value="1"/>
</dbReference>
<comment type="caution">
    <text evidence="9">The sequence shown here is derived from an EMBL/GenBank/DDBJ whole genome shotgun (WGS) entry which is preliminary data.</text>
</comment>
<feature type="transmembrane region" description="Helical" evidence="7">
    <location>
        <begin position="186"/>
        <end position="204"/>
    </location>
</feature>
<dbReference type="InterPro" id="IPR035906">
    <property type="entry name" value="MetI-like_sf"/>
</dbReference>
<dbReference type="GO" id="GO:0005886">
    <property type="term" value="C:plasma membrane"/>
    <property type="evidence" value="ECO:0007669"/>
    <property type="project" value="UniProtKB-SubCell"/>
</dbReference>
<feature type="domain" description="ABC transmembrane type-1" evidence="8">
    <location>
        <begin position="122"/>
        <end position="319"/>
    </location>
</feature>
<feature type="transmembrane region" description="Helical" evidence="7">
    <location>
        <begin position="12"/>
        <end position="33"/>
    </location>
</feature>
<keyword evidence="5 7" id="KW-1133">Transmembrane helix</keyword>
<dbReference type="PANTHER" id="PTHR43163:SF6">
    <property type="entry name" value="DIPEPTIDE TRANSPORT SYSTEM PERMEASE PROTEIN DPPB-RELATED"/>
    <property type="match status" value="1"/>
</dbReference>
<dbReference type="EMBL" id="JBHSDS010000001">
    <property type="protein sequence ID" value="MFC4356471.1"/>
    <property type="molecule type" value="Genomic_DNA"/>
</dbReference>
<evidence type="ECO:0000313" key="10">
    <source>
        <dbReference type="Proteomes" id="UP001595921"/>
    </source>
</evidence>
<reference evidence="9 10" key="1">
    <citation type="journal article" date="2019" name="Int. J. Syst. Evol. Microbiol.">
        <title>The Global Catalogue of Microorganisms (GCM) 10K type strain sequencing project: providing services to taxonomists for standard genome sequencing and annotation.</title>
        <authorList>
            <consortium name="The Broad Institute Genomics Platform"/>
            <consortium name="The Broad Institute Genome Sequencing Center for Infectious Disease"/>
            <person name="Wu L."/>
            <person name="Ma J."/>
        </authorList>
    </citation>
    <scope>NUCLEOTIDE SEQUENCE [LARGE SCALE GENOMIC DNA]</scope>
    <source>
        <strain evidence="9 10">CGMCC 1.12553</strain>
    </source>
</reference>
<evidence type="ECO:0000256" key="2">
    <source>
        <dbReference type="ARBA" id="ARBA00022448"/>
    </source>
</evidence>
<protein>
    <submittedName>
        <fullName evidence="9">ABC transporter permease</fullName>
    </submittedName>
</protein>
<evidence type="ECO:0000256" key="1">
    <source>
        <dbReference type="ARBA" id="ARBA00004651"/>
    </source>
</evidence>
<dbReference type="AlphaFoldDB" id="A0ABD5P6G9"/>
<dbReference type="InterPro" id="IPR000515">
    <property type="entry name" value="MetI-like"/>
</dbReference>
<feature type="transmembrane region" description="Helical" evidence="7">
    <location>
        <begin position="109"/>
        <end position="131"/>
    </location>
</feature>
<name>A0ABD5P6G9_9EURY</name>
<evidence type="ECO:0000256" key="5">
    <source>
        <dbReference type="ARBA" id="ARBA00022989"/>
    </source>
</evidence>
<feature type="transmembrane region" description="Helical" evidence="7">
    <location>
        <begin position="143"/>
        <end position="166"/>
    </location>
</feature>
<evidence type="ECO:0000313" key="9">
    <source>
        <dbReference type="EMBL" id="MFC4356471.1"/>
    </source>
</evidence>
<dbReference type="CDD" id="cd06261">
    <property type="entry name" value="TM_PBP2"/>
    <property type="match status" value="1"/>
</dbReference>
<organism evidence="9 10">
    <name type="scientific">Halobium salinum</name>
    <dbReference type="NCBI Taxonomy" id="1364940"/>
    <lineage>
        <taxon>Archaea</taxon>
        <taxon>Methanobacteriati</taxon>
        <taxon>Methanobacteriota</taxon>
        <taxon>Stenosarchaea group</taxon>
        <taxon>Halobacteria</taxon>
        <taxon>Halobacteriales</taxon>
        <taxon>Haloferacaceae</taxon>
        <taxon>Halobium</taxon>
    </lineage>
</organism>
<evidence type="ECO:0000256" key="3">
    <source>
        <dbReference type="ARBA" id="ARBA00022475"/>
    </source>
</evidence>
<keyword evidence="4 7" id="KW-0812">Transmembrane</keyword>
<comment type="subcellular location">
    <subcellularLocation>
        <location evidence="1">Cell membrane</location>
        <topology evidence="1">Multi-pass membrane protein</topology>
    </subcellularLocation>
</comment>
<gene>
    <name evidence="9" type="ORF">ACFO0N_00745</name>
</gene>
<evidence type="ECO:0000256" key="7">
    <source>
        <dbReference type="SAM" id="Phobius"/>
    </source>
</evidence>
<evidence type="ECO:0000256" key="6">
    <source>
        <dbReference type="ARBA" id="ARBA00023136"/>
    </source>
</evidence>
<feature type="transmembrane region" description="Helical" evidence="7">
    <location>
        <begin position="289"/>
        <end position="307"/>
    </location>
</feature>
<sequence length="323" mass="34867">MTRARWLVNRVAFAVVAAYAVVTVAFLFVALVADPNLSVIRHNMARSGASAAQIEAAMEAYRASRNLDQSLLSRWVNWMVNVTLLDWGRSFQSGTPVTALLATHLRYTLAYVVPGTLLSLVGVGVGMHAASRAGSAVDRFESVVSYIALGVPNFFLAKLVVVYVILATPSFDTSYAVQGAWDVTHYGQFLPPALVLATGLYAGLMRYTRAQSMEYLGATFVKVLKAKGASRLRVARHVLRNGAIPILSLFTTELVAIVVLNVFVIEYVFNIPGLGTLTYGAVMDRDMPVIIGTTLVVVFVGIGGNLLQDAAYYALDPRIGDGE</sequence>
<dbReference type="SUPFAM" id="SSF161098">
    <property type="entry name" value="MetI-like"/>
    <property type="match status" value="1"/>
</dbReference>
<keyword evidence="2" id="KW-0813">Transport</keyword>
<feature type="transmembrane region" description="Helical" evidence="7">
    <location>
        <begin position="246"/>
        <end position="269"/>
    </location>
</feature>
<evidence type="ECO:0000259" key="8">
    <source>
        <dbReference type="Pfam" id="PF00528"/>
    </source>
</evidence>
<dbReference type="RefSeq" id="WP_267624824.1">
    <property type="nucleotide sequence ID" value="NZ_JAODIW010000010.1"/>
</dbReference>
<proteinExistence type="predicted"/>
<keyword evidence="3" id="KW-1003">Cell membrane</keyword>
<keyword evidence="6 7" id="KW-0472">Membrane</keyword>